<dbReference type="Proteomes" id="UP001386955">
    <property type="component" value="Unassembled WGS sequence"/>
</dbReference>
<name>A0AAN9SKR7_PSOTE</name>
<sequence length="123" mass="13357">MLEIRHLCPVGAATGAVWVSEGAVVQANEITHSPMVLDGSICDDDSSVYNSFHSSLGHMIYHYHKERATLLDHLEVGKGVEVQSEQTKKESEAQAGQTEVVDVEDEAEGGCQCLDVFGYGFVM</sequence>
<evidence type="ECO:0000313" key="2">
    <source>
        <dbReference type="Proteomes" id="UP001386955"/>
    </source>
</evidence>
<proteinExistence type="predicted"/>
<evidence type="ECO:0000313" key="1">
    <source>
        <dbReference type="EMBL" id="KAK7399273.1"/>
    </source>
</evidence>
<accession>A0AAN9SKR7</accession>
<comment type="caution">
    <text evidence="1">The sequence shown here is derived from an EMBL/GenBank/DDBJ whole genome shotgun (WGS) entry which is preliminary data.</text>
</comment>
<gene>
    <name evidence="1" type="ORF">VNO78_10453</name>
</gene>
<keyword evidence="2" id="KW-1185">Reference proteome</keyword>
<reference evidence="1 2" key="1">
    <citation type="submission" date="2024-01" db="EMBL/GenBank/DDBJ databases">
        <title>The genomes of 5 underutilized Papilionoideae crops provide insights into root nodulation and disease resistanc.</title>
        <authorList>
            <person name="Jiang F."/>
        </authorList>
    </citation>
    <scope>NUCLEOTIDE SEQUENCE [LARGE SCALE GENOMIC DNA]</scope>
    <source>
        <strain evidence="1">DUOXIRENSHENG_FW03</strain>
        <tissue evidence="1">Leaves</tissue>
    </source>
</reference>
<dbReference type="EMBL" id="JAYMYS010000003">
    <property type="protein sequence ID" value="KAK7399273.1"/>
    <property type="molecule type" value="Genomic_DNA"/>
</dbReference>
<dbReference type="AlphaFoldDB" id="A0AAN9SKR7"/>
<organism evidence="1 2">
    <name type="scientific">Psophocarpus tetragonolobus</name>
    <name type="common">Winged bean</name>
    <name type="synonym">Dolichos tetragonolobus</name>
    <dbReference type="NCBI Taxonomy" id="3891"/>
    <lineage>
        <taxon>Eukaryota</taxon>
        <taxon>Viridiplantae</taxon>
        <taxon>Streptophyta</taxon>
        <taxon>Embryophyta</taxon>
        <taxon>Tracheophyta</taxon>
        <taxon>Spermatophyta</taxon>
        <taxon>Magnoliopsida</taxon>
        <taxon>eudicotyledons</taxon>
        <taxon>Gunneridae</taxon>
        <taxon>Pentapetalae</taxon>
        <taxon>rosids</taxon>
        <taxon>fabids</taxon>
        <taxon>Fabales</taxon>
        <taxon>Fabaceae</taxon>
        <taxon>Papilionoideae</taxon>
        <taxon>50 kb inversion clade</taxon>
        <taxon>NPAAA clade</taxon>
        <taxon>indigoferoid/millettioid clade</taxon>
        <taxon>Phaseoleae</taxon>
        <taxon>Psophocarpus</taxon>
    </lineage>
</organism>
<protein>
    <submittedName>
        <fullName evidence="1">Uncharacterized protein</fullName>
    </submittedName>
</protein>